<dbReference type="EMBL" id="SDIL01000042">
    <property type="protein sequence ID" value="RXK38757.1"/>
    <property type="molecule type" value="Genomic_DNA"/>
</dbReference>
<organism evidence="10 11">
    <name type="scientific">Tremella mesenterica</name>
    <name type="common">Jelly fungus</name>
    <dbReference type="NCBI Taxonomy" id="5217"/>
    <lineage>
        <taxon>Eukaryota</taxon>
        <taxon>Fungi</taxon>
        <taxon>Dikarya</taxon>
        <taxon>Basidiomycota</taxon>
        <taxon>Agaricomycotina</taxon>
        <taxon>Tremellomycetes</taxon>
        <taxon>Tremellales</taxon>
        <taxon>Tremellaceae</taxon>
        <taxon>Tremella</taxon>
    </lineage>
</organism>
<evidence type="ECO:0000256" key="7">
    <source>
        <dbReference type="ARBA" id="ARBA00023136"/>
    </source>
</evidence>
<evidence type="ECO:0000256" key="6">
    <source>
        <dbReference type="ARBA" id="ARBA00022989"/>
    </source>
</evidence>
<comment type="subcellular location">
    <subcellularLocation>
        <location evidence="1">Membrane</location>
    </subcellularLocation>
</comment>
<dbReference type="SUPFAM" id="SSF103506">
    <property type="entry name" value="Mitochondrial carrier"/>
    <property type="match status" value="1"/>
</dbReference>
<comment type="similarity">
    <text evidence="2">Belongs to the mitochondrial carrier (TC 2.A.29) family.</text>
</comment>
<evidence type="ECO:0000256" key="3">
    <source>
        <dbReference type="ARBA" id="ARBA00022448"/>
    </source>
</evidence>
<evidence type="ECO:0000256" key="9">
    <source>
        <dbReference type="SAM" id="Phobius"/>
    </source>
</evidence>
<keyword evidence="4 9" id="KW-0812">Transmembrane</keyword>
<feature type="transmembrane region" description="Helical" evidence="9">
    <location>
        <begin position="336"/>
        <end position="356"/>
    </location>
</feature>
<comment type="caution">
    <text evidence="10">The sequence shown here is derived from an EMBL/GenBank/DDBJ whole genome shotgun (WGS) entry which is preliminary data.</text>
</comment>
<dbReference type="OMA" id="VTWVYEM"/>
<dbReference type="InParanoid" id="A0A4V1M412"/>
<proteinExistence type="inferred from homology"/>
<evidence type="ECO:0000256" key="5">
    <source>
        <dbReference type="ARBA" id="ARBA00022737"/>
    </source>
</evidence>
<evidence type="ECO:0000256" key="1">
    <source>
        <dbReference type="ARBA" id="ARBA00004370"/>
    </source>
</evidence>
<keyword evidence="3" id="KW-0813">Transport</keyword>
<keyword evidence="5" id="KW-0677">Repeat</keyword>
<evidence type="ECO:0000256" key="8">
    <source>
        <dbReference type="SAM" id="MobiDB-lite"/>
    </source>
</evidence>
<dbReference type="Gene3D" id="1.50.40.10">
    <property type="entry name" value="Mitochondrial carrier domain"/>
    <property type="match status" value="1"/>
</dbReference>
<evidence type="ECO:0000256" key="4">
    <source>
        <dbReference type="ARBA" id="ARBA00022692"/>
    </source>
</evidence>
<feature type="transmembrane region" description="Helical" evidence="9">
    <location>
        <begin position="431"/>
        <end position="451"/>
    </location>
</feature>
<dbReference type="PANTHER" id="PTHR45618">
    <property type="entry name" value="MITOCHONDRIAL DICARBOXYLATE CARRIER-RELATED"/>
    <property type="match status" value="1"/>
</dbReference>
<dbReference type="AlphaFoldDB" id="A0A4V1M412"/>
<keyword evidence="7 9" id="KW-0472">Membrane</keyword>
<dbReference type="InterPro" id="IPR023395">
    <property type="entry name" value="MCP_dom_sf"/>
</dbReference>
<dbReference type="InterPro" id="IPR050391">
    <property type="entry name" value="Mito_Metabolite_Transporter"/>
</dbReference>
<keyword evidence="11" id="KW-1185">Reference proteome</keyword>
<feature type="compositionally biased region" description="Pro residues" evidence="8">
    <location>
        <begin position="27"/>
        <end position="36"/>
    </location>
</feature>
<dbReference type="VEuPathDB" id="FungiDB:TREMEDRAFT_45447"/>
<dbReference type="OrthoDB" id="77989at2759"/>
<dbReference type="Proteomes" id="UP000289152">
    <property type="component" value="Unassembled WGS sequence"/>
</dbReference>
<protein>
    <recommendedName>
        <fullName evidence="12">Mitochondrial carrier</fullName>
    </recommendedName>
</protein>
<gene>
    <name evidence="10" type="ORF">M231_03933</name>
</gene>
<dbReference type="GO" id="GO:0016020">
    <property type="term" value="C:membrane"/>
    <property type="evidence" value="ECO:0007669"/>
    <property type="project" value="UniProtKB-SubCell"/>
</dbReference>
<name>A0A4V1M412_TREME</name>
<feature type="compositionally biased region" description="Low complexity" evidence="8">
    <location>
        <begin position="37"/>
        <end position="47"/>
    </location>
</feature>
<dbReference type="STRING" id="5217.A0A4V1M412"/>
<dbReference type="FunCoup" id="A0A4V1M412">
    <property type="interactions" value="25"/>
</dbReference>
<accession>A0A4V1M412</accession>
<feature type="region of interest" description="Disordered" evidence="8">
    <location>
        <begin position="21"/>
        <end position="50"/>
    </location>
</feature>
<evidence type="ECO:0000313" key="10">
    <source>
        <dbReference type="EMBL" id="RXK38757.1"/>
    </source>
</evidence>
<reference evidence="10 11" key="1">
    <citation type="submission" date="2016-06" db="EMBL/GenBank/DDBJ databases">
        <title>Evolution of pathogenesis and genome organization in the Tremellales.</title>
        <authorList>
            <person name="Cuomo C."/>
            <person name="Litvintseva A."/>
            <person name="Heitman J."/>
            <person name="Chen Y."/>
            <person name="Sun S."/>
            <person name="Springer D."/>
            <person name="Dromer F."/>
            <person name="Young S."/>
            <person name="Zeng Q."/>
            <person name="Chapman S."/>
            <person name="Gujja S."/>
            <person name="Saif S."/>
            <person name="Birren B."/>
        </authorList>
    </citation>
    <scope>NUCLEOTIDE SEQUENCE [LARGE SCALE GENOMIC DNA]</scope>
    <source>
        <strain evidence="10 11">ATCC 28783</strain>
    </source>
</reference>
<evidence type="ECO:0000256" key="2">
    <source>
        <dbReference type="ARBA" id="ARBA00006375"/>
    </source>
</evidence>
<keyword evidence="6 9" id="KW-1133">Transmembrane helix</keyword>
<sequence length="463" mass="51294">MASSSRPSSVRGLYTPPVDEWVFLPPTVNPPPPSSTPLPSHLPTSLPDADIPSLSPPGVYGPLQLFATEYFTTALGMPFEVGKTLLQVEYRPRKRYAPEVEEMKQRDFGAEDDELSNPEEVEMYFTDRLSAPSIPLELPLDVPALPTDPFGYLPDLPSSWLLRDTPDISRSNGVLGMIRRIRYTPSEGLPALWKSQLITTLHSVLSTLLQPTIHLSLVSLFPSSAHVDIPLSAIPSPGLPLAIQVGTHFLTHWLLSPLEVIRTRLIVSPLSRSDTPSSAGMLRDMVEQEGGFCSLYFHPNLFIPTALEHTLRPLLTLSIPLVLERQWGISSEFSPLTYAACDLGLGLAGLFILLPIETTRKRLQIQYRGVRRKETGKRKSVVLLREREYVGVVEALWRIMTEETGARRKRHMTERDEGGVFSGIRQLYRGFGMAATAHLTVFGLGLVSAGLGGRGFDSGWKEI</sequence>
<evidence type="ECO:0008006" key="12">
    <source>
        <dbReference type="Google" id="ProtNLM"/>
    </source>
</evidence>
<evidence type="ECO:0000313" key="11">
    <source>
        <dbReference type="Proteomes" id="UP000289152"/>
    </source>
</evidence>